<proteinExistence type="predicted"/>
<feature type="domain" description="CoV 3a-like viroporin CD" evidence="9">
    <location>
        <begin position="134"/>
        <end position="213"/>
    </location>
</feature>
<dbReference type="Pfam" id="PF03053">
    <property type="entry name" value="Corona_NS3b"/>
    <property type="match status" value="1"/>
</dbReference>
<dbReference type="InterPro" id="IPR046445">
    <property type="entry name" value="a/bCoV_VIROPORIN_3A-like_TM"/>
</dbReference>
<dbReference type="GO" id="GO:0033644">
    <property type="term" value="C:host cell membrane"/>
    <property type="evidence" value="ECO:0007669"/>
    <property type="project" value="UniProtKB-SubCell"/>
</dbReference>
<feature type="transmembrane region" description="Helical" evidence="7">
    <location>
        <begin position="49"/>
        <end position="66"/>
    </location>
</feature>
<feature type="transmembrane region" description="Helical" evidence="7">
    <location>
        <begin position="73"/>
        <end position="95"/>
    </location>
</feature>
<reference evidence="10" key="1">
    <citation type="journal article" date="2020" name="Pathogens">
        <title>FCoV Viral Sequences of Systemically Infected Healthy Cats Lack Gene Mutations Previously Linked to the Development of FIP.</title>
        <authorList>
            <person name="Lutz M."/>
            <person name="Steiner A.R."/>
            <person name="Cattori V."/>
            <person name="Hofmann-Lehmann R."/>
            <person name="Lutz H."/>
            <person name="Kipar A."/>
            <person name="Meli M.L."/>
        </authorList>
    </citation>
    <scope>NUCLEOTIDE SEQUENCE</scope>
    <source>
        <strain evidence="10">Zu1</strain>
    </source>
</reference>
<protein>
    <submittedName>
        <fullName evidence="10">Accessory protein 3c</fullName>
    </submittedName>
</protein>
<feature type="transmembrane region" description="Helical" evidence="7">
    <location>
        <begin position="101"/>
        <end position="120"/>
    </location>
</feature>
<dbReference type="PROSITE" id="PS51967">
    <property type="entry name" value="COV_VIROPORIN_3A_CD"/>
    <property type="match status" value="1"/>
</dbReference>
<evidence type="ECO:0000256" key="2">
    <source>
        <dbReference type="ARBA" id="ARBA00022692"/>
    </source>
</evidence>
<keyword evidence="4 6" id="KW-1133">Transmembrane helix</keyword>
<evidence type="ECO:0000256" key="6">
    <source>
        <dbReference type="PROSITE-ProRule" id="PRU01311"/>
    </source>
</evidence>
<evidence type="ECO:0000259" key="8">
    <source>
        <dbReference type="PROSITE" id="PS51966"/>
    </source>
</evidence>
<dbReference type="GO" id="GO:0016020">
    <property type="term" value="C:membrane"/>
    <property type="evidence" value="ECO:0007669"/>
    <property type="project" value="UniProtKB-UniRule"/>
</dbReference>
<evidence type="ECO:0000256" key="1">
    <source>
        <dbReference type="ARBA" id="ARBA00004301"/>
    </source>
</evidence>
<dbReference type="PROSITE" id="PS51966">
    <property type="entry name" value="COV_VIROPORIN_3A_TM"/>
    <property type="match status" value="1"/>
</dbReference>
<name>A0A7G7FCT7_9ALPC</name>
<accession>A0A7G7FCT7</accession>
<evidence type="ECO:0000256" key="4">
    <source>
        <dbReference type="ARBA" id="ARBA00022989"/>
    </source>
</evidence>
<dbReference type="InterPro" id="IPR004293">
    <property type="entry name" value="Coronavirus_Orf3a/b"/>
</dbReference>
<organism evidence="10">
    <name type="scientific">Feline coronavirus</name>
    <dbReference type="NCBI Taxonomy" id="12663"/>
    <lineage>
        <taxon>Viruses</taxon>
        <taxon>Riboviria</taxon>
        <taxon>Orthornavirae</taxon>
        <taxon>Pisuviricota</taxon>
        <taxon>Pisoniviricetes</taxon>
        <taxon>Nidovirales</taxon>
        <taxon>Cornidovirineae</taxon>
        <taxon>Coronaviridae</taxon>
        <taxon>Orthocoronavirinae</taxon>
        <taxon>Alphacoronavirus</taxon>
        <taxon>Tegacovirus</taxon>
        <taxon>Alphacoronavirus suis</taxon>
        <taxon>Alphacoronavirus 1</taxon>
    </lineage>
</organism>
<feature type="domain" description="CoV 3a-like viroporin TM" evidence="8">
    <location>
        <begin position="40"/>
        <end position="130"/>
    </location>
</feature>
<evidence type="ECO:0000256" key="3">
    <source>
        <dbReference type="ARBA" id="ARBA00022870"/>
    </source>
</evidence>
<keyword evidence="3 6" id="KW-1043">Host membrane</keyword>
<gene>
    <name evidence="10" type="primary">ORF3c</name>
</gene>
<evidence type="ECO:0000256" key="5">
    <source>
        <dbReference type="ARBA" id="ARBA00023136"/>
    </source>
</evidence>
<evidence type="ECO:0000259" key="9">
    <source>
        <dbReference type="PROSITE" id="PS51967"/>
    </source>
</evidence>
<comment type="subcellular location">
    <subcellularLocation>
        <location evidence="1">Host membrane</location>
        <topology evidence="1">Multi-pass membrane protein</topology>
    </subcellularLocation>
</comment>
<keyword evidence="5 6" id="KW-0472">Membrane</keyword>
<keyword evidence="2 6" id="KW-0812">Transmembrane</keyword>
<evidence type="ECO:0000256" key="7">
    <source>
        <dbReference type="SAM" id="Phobius"/>
    </source>
</evidence>
<evidence type="ECO:0000313" key="10">
    <source>
        <dbReference type="EMBL" id="QNF22154.1"/>
    </source>
</evidence>
<dbReference type="EMBL" id="MT606046">
    <property type="protein sequence ID" value="QNF22154.1"/>
    <property type="molecule type" value="Genomic_RNA"/>
</dbReference>
<dbReference type="InterPro" id="IPR046446">
    <property type="entry name" value="a/bCoV_VIROPORIN_3A-like_CD"/>
</dbReference>
<sequence>MIGGLFLNTLSFIVTTQHVVYNHTAIDYTQQGSVVALQQHVVGARTQNYYPEFSIAVLFILFLALYRSTNFKACVVILMFKIIAMALIGPMLIAFGYYIDGIVTTAVLALRFFYLAYFWYVNNSFEFVLYNTTTLMFVHDRAAPFMRSSHSSIYVTLYGGINYMLVNDLTLHFVDPMLVSIAIRGLVRADLTVVRAVELLNGDFIYIFSQEAVVGVYNASFSHAVINEIDLKEEEDDITYDVSEGINCHRWPWYGC</sequence>